<evidence type="ECO:0000313" key="11">
    <source>
        <dbReference type="Proteomes" id="UP000316079"/>
    </source>
</evidence>
<feature type="compositionally biased region" description="Basic residues" evidence="7">
    <location>
        <begin position="114"/>
        <end position="127"/>
    </location>
</feature>
<reference evidence="10 11" key="1">
    <citation type="journal article" date="2019" name="Sci. Data">
        <title>Hybrid genome assembly and annotation of Danionella translucida.</title>
        <authorList>
            <person name="Kadobianskyi M."/>
            <person name="Schulze L."/>
            <person name="Schuelke M."/>
            <person name="Judkewitz B."/>
        </authorList>
    </citation>
    <scope>NUCLEOTIDE SEQUENCE [LARGE SCALE GENOMIC DNA]</scope>
    <source>
        <strain evidence="10 11">Bolton</strain>
    </source>
</reference>
<dbReference type="Gene3D" id="1.10.287.620">
    <property type="entry name" value="Helix Hairpins"/>
    <property type="match status" value="1"/>
</dbReference>
<dbReference type="InterPro" id="IPR040248">
    <property type="entry name" value="RRBP1"/>
</dbReference>
<proteinExistence type="predicted"/>
<feature type="transmembrane region" description="Helical" evidence="8">
    <location>
        <begin position="65"/>
        <end position="87"/>
    </location>
</feature>
<feature type="region of interest" description="Disordered" evidence="7">
    <location>
        <begin position="952"/>
        <end position="1012"/>
    </location>
</feature>
<evidence type="ECO:0000256" key="6">
    <source>
        <dbReference type="SAM" id="Coils"/>
    </source>
</evidence>
<keyword evidence="5 8" id="KW-0472">Membrane</keyword>
<evidence type="ECO:0000256" key="4">
    <source>
        <dbReference type="ARBA" id="ARBA00022989"/>
    </source>
</evidence>
<organism evidence="10 11">
    <name type="scientific">Danionella cerebrum</name>
    <dbReference type="NCBI Taxonomy" id="2873325"/>
    <lineage>
        <taxon>Eukaryota</taxon>
        <taxon>Metazoa</taxon>
        <taxon>Chordata</taxon>
        <taxon>Craniata</taxon>
        <taxon>Vertebrata</taxon>
        <taxon>Euteleostomi</taxon>
        <taxon>Actinopterygii</taxon>
        <taxon>Neopterygii</taxon>
        <taxon>Teleostei</taxon>
        <taxon>Ostariophysi</taxon>
        <taxon>Cypriniformes</taxon>
        <taxon>Danionidae</taxon>
        <taxon>Danioninae</taxon>
        <taxon>Danionella</taxon>
    </lineage>
</organism>
<evidence type="ECO:0000256" key="3">
    <source>
        <dbReference type="ARBA" id="ARBA00022824"/>
    </source>
</evidence>
<dbReference type="GO" id="GO:0005789">
    <property type="term" value="C:endoplasmic reticulum membrane"/>
    <property type="evidence" value="ECO:0007669"/>
    <property type="project" value="UniProtKB-SubCell"/>
</dbReference>
<name>A0A553NAA2_9TELE</name>
<feature type="compositionally biased region" description="Basic and acidic residues" evidence="7">
    <location>
        <begin position="955"/>
        <end position="994"/>
    </location>
</feature>
<evidence type="ECO:0000259" key="9">
    <source>
        <dbReference type="Pfam" id="PF05104"/>
    </source>
</evidence>
<feature type="non-terminal residue" evidence="10">
    <location>
        <position position="1"/>
    </location>
</feature>
<evidence type="ECO:0000256" key="8">
    <source>
        <dbReference type="SAM" id="Phobius"/>
    </source>
</evidence>
<dbReference type="PANTHER" id="PTHR18939:SF4">
    <property type="entry name" value="RIBOSOME-BINDING PROTEIN 1"/>
    <property type="match status" value="1"/>
</dbReference>
<dbReference type="EMBL" id="SRMA01027008">
    <property type="protein sequence ID" value="TRY62366.1"/>
    <property type="molecule type" value="Genomic_DNA"/>
</dbReference>
<dbReference type="Proteomes" id="UP000316079">
    <property type="component" value="Unassembled WGS sequence"/>
</dbReference>
<evidence type="ECO:0000256" key="7">
    <source>
        <dbReference type="SAM" id="MobiDB-lite"/>
    </source>
</evidence>
<protein>
    <recommendedName>
        <fullName evidence="9">Ribosome receptor lysine/proline rich domain-containing protein</fullName>
    </recommendedName>
</protein>
<sequence length="1012" mass="113374">VCSQSEVRISAPQAGAAPTHKKCHDSKSQRRIFITVSLTAAYKTKDQDLENQDIAKMDVYDPQTLGIVVFGGFMVFSAIGITLVSTFSMKETSYEEALAKQRQDSSKSQQQRSDKKKKVTEKKGKAKKKDEKPNGNVPQSEPESLSEPVVDSSEPLVQSEPQPQTLPNPEPEPEVKPKPIVSEPASKSLECAASPTASTVTPPLAPSPKEKKKKKVAKVEPAPIKPVEVVVPEVVVKVEPVVPEPVAVKASVAPEVSATPKAEEPKAETATKKKTKKKTETVVSMEVVDVPQPSPYKALVSSLNRTSFTESEIQKLFEIISKKVGKGNSWQLASQKGDPLAALKKQLEDKDKQLTAEQGNLESAKTRVRELTKELNSAKSKMTSVETRMSSELSARGQEIAALQARMQTSYQEHANETQQLKSKVQTLQEQLENGPKAQLARLEQENTILRDALNQATSQAESRQNAEVAKLRQDCVRLNRELTEHKASQNGEDDRRKSLEIKLSAVEEQLAQTQEAERSLQEKLNSVSKEFQEGKCNLQTQIDAAKVQAKTLDELQERLQYTETELKNRCEELETLRAQVSAEKPTAEMETIVSSEEVEQLRSSLREREEQLTSLEVELTQMREELDAVRRAQAEEIQNRVNEADTQCREYTTEIDQLKASLKEKEDLAASLQVQLDQMESSVSSEAEPAFENLEKDARMISLEEELQKLKEEMEQTKAKSSELREKNYTAVEALAAAERLGEERLSQAKAAQNEVEQQLSSFQTQTKNAFQTLFPHISIETQKTNWLEALTHEAQKILSETHSSSEEQQHTVDSSDLMNLEQKLVLSEESQRSLQAECEKYRSTLSETKSVEDGELAWNSKIAESEEQKQAALDQVKVLEETIEKISEKQQDADKLKEQVMLLEAQLEKQLESITVRQTHAEEVAELKTQLSETRLQLMAATAELSLVQTQLEESKQEEKIDESPQRAESTEEVQKYEPHPETPTEELKPDGEETEEPKEAEEVKEGTSV</sequence>
<feature type="region of interest" description="Disordered" evidence="7">
    <location>
        <begin position="99"/>
        <end position="219"/>
    </location>
</feature>
<evidence type="ECO:0000256" key="5">
    <source>
        <dbReference type="ARBA" id="ARBA00023136"/>
    </source>
</evidence>
<feature type="domain" description="Ribosome receptor lysine/proline rich" evidence="9">
    <location>
        <begin position="89"/>
        <end position="227"/>
    </location>
</feature>
<keyword evidence="6" id="KW-0175">Coiled coil</keyword>
<dbReference type="PANTHER" id="PTHR18939">
    <property type="entry name" value="RIBOSOME BINDING PROTEIN-1"/>
    <property type="match status" value="1"/>
</dbReference>
<feature type="compositionally biased region" description="Basic and acidic residues" evidence="7">
    <location>
        <begin position="261"/>
        <end position="271"/>
    </location>
</feature>
<evidence type="ECO:0000256" key="1">
    <source>
        <dbReference type="ARBA" id="ARBA00004389"/>
    </source>
</evidence>
<dbReference type="OrthoDB" id="6410656at2759"/>
<keyword evidence="4 8" id="KW-1133">Transmembrane helix</keyword>
<comment type="subcellular location">
    <subcellularLocation>
        <location evidence="1">Endoplasmic reticulum membrane</location>
        <topology evidence="1">Single-pass membrane protein</topology>
    </subcellularLocation>
</comment>
<evidence type="ECO:0000256" key="2">
    <source>
        <dbReference type="ARBA" id="ARBA00022692"/>
    </source>
</evidence>
<keyword evidence="2 8" id="KW-0812">Transmembrane</keyword>
<accession>A0A553NAA2</accession>
<feature type="region of interest" description="Disordered" evidence="7">
    <location>
        <begin position="255"/>
        <end position="279"/>
    </location>
</feature>
<dbReference type="Pfam" id="PF05104">
    <property type="entry name" value="Rib_recp_KP_reg"/>
    <property type="match status" value="1"/>
</dbReference>
<dbReference type="AlphaFoldDB" id="A0A553NAA2"/>
<feature type="compositionally biased region" description="Basic and acidic residues" evidence="7">
    <location>
        <begin position="1003"/>
        <end position="1012"/>
    </location>
</feature>
<keyword evidence="3" id="KW-0256">Endoplasmic reticulum</keyword>
<feature type="coiled-coil region" evidence="6">
    <location>
        <begin position="340"/>
        <end position="767"/>
    </location>
</feature>
<dbReference type="GO" id="GO:0015031">
    <property type="term" value="P:protein transport"/>
    <property type="evidence" value="ECO:0007669"/>
    <property type="project" value="InterPro"/>
</dbReference>
<dbReference type="InterPro" id="IPR007794">
    <property type="entry name" value="Rib_rcpt_KP"/>
</dbReference>
<keyword evidence="11" id="KW-1185">Reference proteome</keyword>
<evidence type="ECO:0000313" key="10">
    <source>
        <dbReference type="EMBL" id="TRY62366.1"/>
    </source>
</evidence>
<comment type="caution">
    <text evidence="10">The sequence shown here is derived from an EMBL/GenBank/DDBJ whole genome shotgun (WGS) entry which is preliminary data.</text>
</comment>
<gene>
    <name evidence="10" type="ORF">DNTS_006564</name>
</gene>